<keyword evidence="1" id="KW-0285">Flavoprotein</keyword>
<dbReference type="SUPFAM" id="SSF56176">
    <property type="entry name" value="FAD-binding/transporter-associated domain-like"/>
    <property type="match status" value="1"/>
</dbReference>
<accession>A0A379TER9</accession>
<dbReference type="GO" id="GO:0008720">
    <property type="term" value="F:D-lactate dehydrogenase (NAD+) activity"/>
    <property type="evidence" value="ECO:0007669"/>
    <property type="project" value="TreeGrafter"/>
</dbReference>
<dbReference type="GO" id="GO:0004458">
    <property type="term" value="F:D-lactate dehydrogenase (cytochrome) activity"/>
    <property type="evidence" value="ECO:0007669"/>
    <property type="project" value="TreeGrafter"/>
</dbReference>
<name>A0A379TER9_SALER</name>
<dbReference type="InterPro" id="IPR006094">
    <property type="entry name" value="Oxid_FAD_bind_N"/>
</dbReference>
<dbReference type="InterPro" id="IPR016169">
    <property type="entry name" value="FAD-bd_PCMH_sub2"/>
</dbReference>
<dbReference type="GO" id="GO:0050660">
    <property type="term" value="F:flavin adenine dinucleotide binding"/>
    <property type="evidence" value="ECO:0007669"/>
    <property type="project" value="InterPro"/>
</dbReference>
<keyword evidence="1" id="KW-0274">FAD</keyword>
<dbReference type="Gene3D" id="3.30.465.10">
    <property type="match status" value="1"/>
</dbReference>
<proteinExistence type="predicted"/>
<dbReference type="PANTHER" id="PTHR11748">
    <property type="entry name" value="D-LACTATE DEHYDROGENASE"/>
    <property type="match status" value="1"/>
</dbReference>
<sequence length="135" mass="14879">MAIFFAPELSTSNRATLGGMINTDASGQGSLVYGKTSDHVLGIRAVLLGGDILDTQSMPVELAQTLGENNTTPGRIYQTVYQSCRENRQLILDSFPKLNRFLTGYDLRHVFNDDMTRFDLTPHLNGVGRDAGVYH</sequence>
<dbReference type="AlphaFoldDB" id="A0A379TER9"/>
<feature type="domain" description="FAD linked oxidase N-terminal" evidence="2">
    <location>
        <begin position="4"/>
        <end position="55"/>
    </location>
</feature>
<gene>
    <name evidence="3" type="ORF">NCTC8297_03292</name>
</gene>
<dbReference type="InterPro" id="IPR036318">
    <property type="entry name" value="FAD-bd_PCMH-like_sf"/>
</dbReference>
<evidence type="ECO:0000259" key="2">
    <source>
        <dbReference type="Pfam" id="PF01565"/>
    </source>
</evidence>
<reference evidence="3 4" key="1">
    <citation type="submission" date="2018-06" db="EMBL/GenBank/DDBJ databases">
        <authorList>
            <consortium name="Pathogen Informatics"/>
            <person name="Doyle S."/>
        </authorList>
    </citation>
    <scope>NUCLEOTIDE SEQUENCE [LARGE SCALE GENOMIC DNA]</scope>
    <source>
        <strain evidence="3 4">NCTC8297</strain>
    </source>
</reference>
<protein>
    <submittedName>
        <fullName evidence="3">FAD-binding protein</fullName>
    </submittedName>
</protein>
<dbReference type="PANTHER" id="PTHR11748:SF119">
    <property type="entry name" value="D-2-HYDROXYGLUTARATE DEHYDROGENASE"/>
    <property type="match status" value="1"/>
</dbReference>
<organism evidence="3 4">
    <name type="scientific">Salmonella enterica subsp. arizonae</name>
    <dbReference type="NCBI Taxonomy" id="59203"/>
    <lineage>
        <taxon>Bacteria</taxon>
        <taxon>Pseudomonadati</taxon>
        <taxon>Pseudomonadota</taxon>
        <taxon>Gammaproteobacteria</taxon>
        <taxon>Enterobacterales</taxon>
        <taxon>Enterobacteriaceae</taxon>
        <taxon>Salmonella</taxon>
    </lineage>
</organism>
<dbReference type="Proteomes" id="UP000254741">
    <property type="component" value="Unassembled WGS sequence"/>
</dbReference>
<evidence type="ECO:0000256" key="1">
    <source>
        <dbReference type="ARBA" id="ARBA00022827"/>
    </source>
</evidence>
<dbReference type="EMBL" id="UGXG01000002">
    <property type="protein sequence ID" value="SUG48009.1"/>
    <property type="molecule type" value="Genomic_DNA"/>
</dbReference>
<evidence type="ECO:0000313" key="4">
    <source>
        <dbReference type="Proteomes" id="UP000254741"/>
    </source>
</evidence>
<evidence type="ECO:0000313" key="3">
    <source>
        <dbReference type="EMBL" id="SUG48009.1"/>
    </source>
</evidence>
<dbReference type="GO" id="GO:1903457">
    <property type="term" value="P:lactate catabolic process"/>
    <property type="evidence" value="ECO:0007669"/>
    <property type="project" value="TreeGrafter"/>
</dbReference>
<dbReference type="Pfam" id="PF01565">
    <property type="entry name" value="FAD_binding_4"/>
    <property type="match status" value="1"/>
</dbReference>